<dbReference type="EMBL" id="CP051217">
    <property type="protein sequence ID" value="QJB68359.1"/>
    <property type="molecule type" value="Genomic_DNA"/>
</dbReference>
<proteinExistence type="predicted"/>
<sequence>MNLRYALITMLFLSACSTTKVNYTPVTQQISEPPLNTSTETPIGGAMLKQGALTETKGIALAQKNNINNYTFSKGFYPQIGEDAEYTYHSYQMGLGLSGFGGLMITGGLLGPMQNDVVSLRATKGSNQLCVDRSMGAKACDTEIGYTRTTKPIVSEANFQQTLIYSGRVGDRIKVGYREFSGNNARPAFSNEVDYDLSQSMEIAYKGALIMVEEADNKKIRYTVIKNFNTD</sequence>
<dbReference type="KEGG" id="phao:HF685_02775"/>
<evidence type="ECO:0008006" key="4">
    <source>
        <dbReference type="Google" id="ProtNLM"/>
    </source>
</evidence>
<feature type="chain" id="PRO_5026329340" description="Lipoprotein" evidence="1">
    <location>
        <begin position="21"/>
        <end position="231"/>
    </location>
</feature>
<dbReference type="Proteomes" id="UP000501600">
    <property type="component" value="Chromosome"/>
</dbReference>
<keyword evidence="3" id="KW-1185">Reference proteome</keyword>
<dbReference type="PROSITE" id="PS51257">
    <property type="entry name" value="PROKAR_LIPOPROTEIN"/>
    <property type="match status" value="1"/>
</dbReference>
<dbReference type="RefSeq" id="WP_168818203.1">
    <property type="nucleotide sequence ID" value="NZ_CP051217.1"/>
</dbReference>
<protein>
    <recommendedName>
        <fullName evidence="4">Lipoprotein</fullName>
    </recommendedName>
</protein>
<gene>
    <name evidence="2" type="ORF">HF685_02775</name>
</gene>
<name>A0A6H2DI65_9SPHN</name>
<reference evidence="2 3" key="1">
    <citation type="submission" date="2020-04" db="EMBL/GenBank/DDBJ databases">
        <title>Genome sequence for Sphingorhabdus sp. strain M1.</title>
        <authorList>
            <person name="Park S.-J."/>
        </authorList>
    </citation>
    <scope>NUCLEOTIDE SEQUENCE [LARGE SCALE GENOMIC DNA]</scope>
    <source>
        <strain evidence="2 3">JK6</strain>
    </source>
</reference>
<feature type="signal peptide" evidence="1">
    <location>
        <begin position="1"/>
        <end position="20"/>
    </location>
</feature>
<keyword evidence="1" id="KW-0732">Signal</keyword>
<evidence type="ECO:0000256" key="1">
    <source>
        <dbReference type="SAM" id="SignalP"/>
    </source>
</evidence>
<evidence type="ECO:0000313" key="2">
    <source>
        <dbReference type="EMBL" id="QJB68359.1"/>
    </source>
</evidence>
<dbReference type="AlphaFoldDB" id="A0A6H2DI65"/>
<evidence type="ECO:0000313" key="3">
    <source>
        <dbReference type="Proteomes" id="UP000501600"/>
    </source>
</evidence>
<organism evidence="2 3">
    <name type="scientific">Parasphingorhabdus halotolerans</name>
    <dbReference type="NCBI Taxonomy" id="2725558"/>
    <lineage>
        <taxon>Bacteria</taxon>
        <taxon>Pseudomonadati</taxon>
        <taxon>Pseudomonadota</taxon>
        <taxon>Alphaproteobacteria</taxon>
        <taxon>Sphingomonadales</taxon>
        <taxon>Sphingomonadaceae</taxon>
        <taxon>Parasphingorhabdus</taxon>
    </lineage>
</organism>
<accession>A0A6H2DI65</accession>